<feature type="chain" id="PRO_5043371699" evidence="3">
    <location>
        <begin position="21"/>
        <end position="228"/>
    </location>
</feature>
<sequence length="228" mass="25519">MWVPLSTFTVCAASLGLNYAWKAVVINDLPADYKKKARIYMFNHLSGADPMLVTLVGKRTPLICTYKDALHKIPTSKLILKLTGHIAIEFKYDKVNDKKIAHRDAVKQVMKDAKWSIDNGLNLCVYPEGKRSRDGSLLEFKDGFFRFAVEHGVEIVPCAINNSTTLWPLKSALIGTGVGYLNIGKPIDPKGKTVEELKHETRKAIYNALKECPTFNPEVERVAELEDA</sequence>
<evidence type="ECO:0000259" key="4">
    <source>
        <dbReference type="SMART" id="SM00563"/>
    </source>
</evidence>
<dbReference type="PANTHER" id="PTHR10434:SF11">
    <property type="entry name" value="1-ACYL-SN-GLYCEROL-3-PHOSPHATE ACYLTRANSFERASE"/>
    <property type="match status" value="1"/>
</dbReference>
<keyword evidence="3" id="KW-0732">Signal</keyword>
<feature type="signal peptide" evidence="3">
    <location>
        <begin position="1"/>
        <end position="20"/>
    </location>
</feature>
<feature type="domain" description="Phospholipid/glycerol acyltransferase" evidence="4">
    <location>
        <begin position="38"/>
        <end position="163"/>
    </location>
</feature>
<comment type="caution">
    <text evidence="5">The sequence shown here is derived from an EMBL/GenBank/DDBJ whole genome shotgun (WGS) entry which is preliminary data.</text>
</comment>
<keyword evidence="2 5" id="KW-0012">Acyltransferase</keyword>
<dbReference type="GO" id="GO:0003841">
    <property type="term" value="F:1-acylglycerol-3-phosphate O-acyltransferase activity"/>
    <property type="evidence" value="ECO:0007669"/>
    <property type="project" value="TreeGrafter"/>
</dbReference>
<keyword evidence="1" id="KW-0808">Transferase</keyword>
<reference evidence="5 6" key="1">
    <citation type="submission" date="2021-06" db="EMBL/GenBank/DDBJ databases">
        <title>Genome sequence of Babesia caballi.</title>
        <authorList>
            <person name="Yamagishi J."/>
            <person name="Kidaka T."/>
            <person name="Ochi A."/>
        </authorList>
    </citation>
    <scope>NUCLEOTIDE SEQUENCE [LARGE SCALE GENOMIC DNA]</scope>
    <source>
        <strain evidence="5">USDA-D6B2</strain>
    </source>
</reference>
<dbReference type="CDD" id="cd07989">
    <property type="entry name" value="LPLAT_AGPAT-like"/>
    <property type="match status" value="1"/>
</dbReference>
<evidence type="ECO:0000256" key="1">
    <source>
        <dbReference type="ARBA" id="ARBA00022679"/>
    </source>
</evidence>
<keyword evidence="6" id="KW-1185">Reference proteome</keyword>
<dbReference type="GO" id="GO:0005783">
    <property type="term" value="C:endoplasmic reticulum"/>
    <property type="evidence" value="ECO:0007669"/>
    <property type="project" value="TreeGrafter"/>
</dbReference>
<organism evidence="5 6">
    <name type="scientific">Babesia caballi</name>
    <dbReference type="NCBI Taxonomy" id="5871"/>
    <lineage>
        <taxon>Eukaryota</taxon>
        <taxon>Sar</taxon>
        <taxon>Alveolata</taxon>
        <taxon>Apicomplexa</taxon>
        <taxon>Aconoidasida</taxon>
        <taxon>Piroplasmida</taxon>
        <taxon>Babesiidae</taxon>
        <taxon>Babesia</taxon>
    </lineage>
</organism>
<evidence type="ECO:0000313" key="6">
    <source>
        <dbReference type="Proteomes" id="UP001497744"/>
    </source>
</evidence>
<dbReference type="SMART" id="SM00563">
    <property type="entry name" value="PlsC"/>
    <property type="match status" value="1"/>
</dbReference>
<gene>
    <name evidence="5" type="ORF">BcabD6B2_32560</name>
</gene>
<dbReference type="PANTHER" id="PTHR10434">
    <property type="entry name" value="1-ACYL-SN-GLYCEROL-3-PHOSPHATE ACYLTRANSFERASE"/>
    <property type="match status" value="1"/>
</dbReference>
<evidence type="ECO:0000313" key="5">
    <source>
        <dbReference type="EMBL" id="GIX63821.1"/>
    </source>
</evidence>
<evidence type="ECO:0000256" key="2">
    <source>
        <dbReference type="ARBA" id="ARBA00023315"/>
    </source>
</evidence>
<dbReference type="GeneID" id="94195302"/>
<name>A0AAV4LXG1_BABCB</name>
<dbReference type="SUPFAM" id="SSF69593">
    <property type="entry name" value="Glycerol-3-phosphate (1)-acyltransferase"/>
    <property type="match status" value="1"/>
</dbReference>
<accession>A0AAV4LXG1</accession>
<evidence type="ECO:0000256" key="3">
    <source>
        <dbReference type="SAM" id="SignalP"/>
    </source>
</evidence>
<proteinExistence type="predicted"/>
<protein>
    <submittedName>
        <fullName evidence="5">1-acyl-sn-glycerol-3-phosphate acyltransferase, putative</fullName>
    </submittedName>
</protein>
<dbReference type="Proteomes" id="UP001497744">
    <property type="component" value="Unassembled WGS sequence"/>
</dbReference>
<dbReference type="GO" id="GO:0006654">
    <property type="term" value="P:phosphatidic acid biosynthetic process"/>
    <property type="evidence" value="ECO:0007669"/>
    <property type="project" value="TreeGrafter"/>
</dbReference>
<dbReference type="InterPro" id="IPR002123">
    <property type="entry name" value="Plipid/glycerol_acylTrfase"/>
</dbReference>
<dbReference type="EMBL" id="BPLF01000002">
    <property type="protein sequence ID" value="GIX63821.1"/>
    <property type="molecule type" value="Genomic_DNA"/>
</dbReference>
<dbReference type="AlphaFoldDB" id="A0AAV4LXG1"/>
<dbReference type="RefSeq" id="XP_067715890.1">
    <property type="nucleotide sequence ID" value="XM_067859789.1"/>
</dbReference>
<dbReference type="Pfam" id="PF01553">
    <property type="entry name" value="Acyltransferase"/>
    <property type="match status" value="1"/>
</dbReference>